<evidence type="ECO:0000256" key="2">
    <source>
        <dbReference type="ARBA" id="ARBA00022801"/>
    </source>
</evidence>
<dbReference type="GO" id="GO:0016829">
    <property type="term" value="F:lyase activity"/>
    <property type="evidence" value="ECO:0007669"/>
    <property type="project" value="UniProtKB-KW"/>
</dbReference>
<evidence type="ECO:0000259" key="4">
    <source>
        <dbReference type="SMART" id="SM00797"/>
    </source>
</evidence>
<keyword evidence="2" id="KW-0378">Hydrolase</keyword>
<accession>A0A1W1VY21</accession>
<gene>
    <name evidence="5" type="ORF">SAMN00120144_1037</name>
</gene>
<dbReference type="Pfam" id="PF02626">
    <property type="entry name" value="CT_A_B"/>
    <property type="match status" value="1"/>
</dbReference>
<name>A0A1W1VY21_9BACT</name>
<evidence type="ECO:0000256" key="1">
    <source>
        <dbReference type="ARBA" id="ARBA00022741"/>
    </source>
</evidence>
<feature type="domain" description="Carboxyltransferase" evidence="4">
    <location>
        <begin position="24"/>
        <end position="323"/>
    </location>
</feature>
<dbReference type="InterPro" id="IPR003778">
    <property type="entry name" value="CT_A_B"/>
</dbReference>
<dbReference type="RefSeq" id="WP_084446809.1">
    <property type="nucleotide sequence ID" value="NZ_FWWW01000082.1"/>
</dbReference>
<dbReference type="STRING" id="645990.SAMN00120144_1037"/>
<sequence length="336" mass="35856">MSLSILSPGLLTTVQDLGRIGYQKEGIIVSGAMDALALRVANLLVGNEEKTAGLELTLLGPKIRFEADHLIALTGAGLAPTINGQPVRMSRPIFVRAGGVLQFAPQGTGCRVYMAVAGGIGVPEVLGSSSTYLRAGMGGWQGRALLTGDVLPCPGPTEITREFWQTIASASSAKAWAQATWTPSPELYPALQTSPIIRAVRGPEYDLFSAPSQDAFWRQEFTVTLASDRMGYRLRGAGAALALAQPQEMLSCAVPFGTVQVPADGNPIILLADHQTTGGYPRIAQAITADFSPLAQVPPGGKIRFQEVSLAEAQRLFCQQELHIRQLRQVLRLKNV</sequence>
<keyword evidence="5" id="KW-0456">Lyase</keyword>
<dbReference type="InterPro" id="IPR052708">
    <property type="entry name" value="PxpC"/>
</dbReference>
<dbReference type="PANTHER" id="PTHR43309:SF5">
    <property type="entry name" value="5-OXOPROLINASE SUBUNIT C"/>
    <property type="match status" value="1"/>
</dbReference>
<proteinExistence type="predicted"/>
<dbReference type="GO" id="GO:0016787">
    <property type="term" value="F:hydrolase activity"/>
    <property type="evidence" value="ECO:0007669"/>
    <property type="project" value="UniProtKB-KW"/>
</dbReference>
<organism evidence="5 6">
    <name type="scientific">Hymenobacter roseosalivarius DSM 11622</name>
    <dbReference type="NCBI Taxonomy" id="645990"/>
    <lineage>
        <taxon>Bacteria</taxon>
        <taxon>Pseudomonadati</taxon>
        <taxon>Bacteroidota</taxon>
        <taxon>Cytophagia</taxon>
        <taxon>Cytophagales</taxon>
        <taxon>Hymenobacteraceae</taxon>
        <taxon>Hymenobacter</taxon>
    </lineage>
</organism>
<dbReference type="Proteomes" id="UP000192266">
    <property type="component" value="Unassembled WGS sequence"/>
</dbReference>
<dbReference type="Gene3D" id="2.40.100.10">
    <property type="entry name" value="Cyclophilin-like"/>
    <property type="match status" value="1"/>
</dbReference>
<dbReference type="OrthoDB" id="9782422at2"/>
<dbReference type="AlphaFoldDB" id="A0A1W1VY21"/>
<dbReference type="NCBIfam" id="TIGR00724">
    <property type="entry name" value="urea_amlyse_rel"/>
    <property type="match status" value="1"/>
</dbReference>
<keyword evidence="6" id="KW-1185">Reference proteome</keyword>
<dbReference type="EMBL" id="FWWW01000082">
    <property type="protein sequence ID" value="SMB98282.1"/>
    <property type="molecule type" value="Genomic_DNA"/>
</dbReference>
<keyword evidence="3" id="KW-0067">ATP-binding</keyword>
<dbReference type="PANTHER" id="PTHR43309">
    <property type="entry name" value="5-OXOPROLINASE SUBUNIT C"/>
    <property type="match status" value="1"/>
</dbReference>
<protein>
    <submittedName>
        <fullName evidence="5">Urea amidolyase related protein</fullName>
    </submittedName>
</protein>
<dbReference type="SUPFAM" id="SSF50891">
    <property type="entry name" value="Cyclophilin-like"/>
    <property type="match status" value="1"/>
</dbReference>
<dbReference type="SMART" id="SM00797">
    <property type="entry name" value="AHS2"/>
    <property type="match status" value="1"/>
</dbReference>
<dbReference type="InterPro" id="IPR029000">
    <property type="entry name" value="Cyclophilin-like_dom_sf"/>
</dbReference>
<reference evidence="5 6" key="1">
    <citation type="submission" date="2017-04" db="EMBL/GenBank/DDBJ databases">
        <authorList>
            <person name="Afonso C.L."/>
            <person name="Miller P.J."/>
            <person name="Scott M.A."/>
            <person name="Spackman E."/>
            <person name="Goraichik I."/>
            <person name="Dimitrov K.M."/>
            <person name="Suarez D.L."/>
            <person name="Swayne D.E."/>
        </authorList>
    </citation>
    <scope>NUCLEOTIDE SEQUENCE [LARGE SCALE GENOMIC DNA]</scope>
    <source>
        <strain evidence="5 6">DSM 11622</strain>
    </source>
</reference>
<evidence type="ECO:0000256" key="3">
    <source>
        <dbReference type="ARBA" id="ARBA00022840"/>
    </source>
</evidence>
<evidence type="ECO:0000313" key="5">
    <source>
        <dbReference type="EMBL" id="SMB98282.1"/>
    </source>
</evidence>
<dbReference type="GO" id="GO:0005524">
    <property type="term" value="F:ATP binding"/>
    <property type="evidence" value="ECO:0007669"/>
    <property type="project" value="UniProtKB-KW"/>
</dbReference>
<evidence type="ECO:0000313" key="6">
    <source>
        <dbReference type="Proteomes" id="UP000192266"/>
    </source>
</evidence>
<keyword evidence="1" id="KW-0547">Nucleotide-binding</keyword>